<dbReference type="FunFam" id="3.40.50.300:FF:000006">
    <property type="entry name" value="DNA-binding transcriptional regulator NtrC"/>
    <property type="match status" value="1"/>
</dbReference>
<dbReference type="GO" id="GO:0003677">
    <property type="term" value="F:DNA binding"/>
    <property type="evidence" value="ECO:0007669"/>
    <property type="project" value="UniProtKB-KW"/>
</dbReference>
<dbReference type="Gene3D" id="3.30.450.20">
    <property type="entry name" value="PAS domain"/>
    <property type="match status" value="1"/>
</dbReference>
<dbReference type="InterPro" id="IPR025662">
    <property type="entry name" value="Sigma_54_int_dom_ATP-bd_1"/>
</dbReference>
<dbReference type="GO" id="GO:0005524">
    <property type="term" value="F:ATP binding"/>
    <property type="evidence" value="ECO:0007669"/>
    <property type="project" value="UniProtKB-KW"/>
</dbReference>
<dbReference type="Gene3D" id="1.10.8.60">
    <property type="match status" value="1"/>
</dbReference>
<evidence type="ECO:0000256" key="5">
    <source>
        <dbReference type="ARBA" id="ARBA00023163"/>
    </source>
</evidence>
<dbReference type="InterPro" id="IPR027417">
    <property type="entry name" value="P-loop_NTPase"/>
</dbReference>
<dbReference type="CDD" id="cd00009">
    <property type="entry name" value="AAA"/>
    <property type="match status" value="1"/>
</dbReference>
<evidence type="ECO:0000259" key="8">
    <source>
        <dbReference type="PROSITE" id="PS50113"/>
    </source>
</evidence>
<dbReference type="Pfam" id="PF00989">
    <property type="entry name" value="PAS"/>
    <property type="match status" value="1"/>
</dbReference>
<accession>A0A644YJZ6</accession>
<dbReference type="GO" id="GO:0006355">
    <property type="term" value="P:regulation of DNA-templated transcription"/>
    <property type="evidence" value="ECO:0007669"/>
    <property type="project" value="InterPro"/>
</dbReference>
<dbReference type="PROSITE" id="PS00675">
    <property type="entry name" value="SIGMA54_INTERACT_1"/>
    <property type="match status" value="1"/>
</dbReference>
<evidence type="ECO:0000256" key="4">
    <source>
        <dbReference type="ARBA" id="ARBA00023125"/>
    </source>
</evidence>
<feature type="domain" description="Sigma-54 factor interaction" evidence="6">
    <location>
        <begin position="167"/>
        <end position="396"/>
    </location>
</feature>
<dbReference type="InterPro" id="IPR025943">
    <property type="entry name" value="Sigma_54_int_dom_ATP-bd_2"/>
</dbReference>
<dbReference type="EMBL" id="VSSQ01005394">
    <property type="protein sequence ID" value="MPM28972.1"/>
    <property type="molecule type" value="Genomic_DNA"/>
</dbReference>
<dbReference type="InterPro" id="IPR025944">
    <property type="entry name" value="Sigma_54_int_dom_CS"/>
</dbReference>
<dbReference type="SUPFAM" id="SSF52540">
    <property type="entry name" value="P-loop containing nucleoside triphosphate hydrolases"/>
    <property type="match status" value="1"/>
</dbReference>
<dbReference type="PANTHER" id="PTHR32071:SF121">
    <property type="entry name" value="SIGMA L-DEPENDENT TRANSCRIPTIONAL REGULATOR YQIR-RELATED"/>
    <property type="match status" value="1"/>
</dbReference>
<keyword evidence="1" id="KW-0547">Nucleotide-binding</keyword>
<sequence>MKRGPVHLSVQQDFGFLSGYADRMDRLLAILESSFDGIYIADGEANTIWCNRSYEVISGLDRREVIGRNMRDMVSAGTVSRSGTLTALERRAAITIDQTFKTGRQAIITSTPIFDNADNIVMVVTNVRDMSEIYDLKEELARSRELTMRYRTEIELSRRMQMDSGGLVVTDRNMLELLRVVSRVARLDTIVLLLGETGVGKERVANYIHASSPRRSGSFLKVNCGAIAESIAESELFGYEKGAFTGASREGKPGLFEVADKGTIFLDEVGELPLSLQTKLLRVIQEQELVRVGGSKAVKVDVRILAATNRDLKALVDKGVFREDLYYRLNVFPVVIPPLRERKNDIPRLAESFIRDLNRKYRDHKTLSQSALGRLMAYSWPGNVRELKNVLERAFIMSEGDEVGMGDLGMPVLAHPDQTPITGEFSLKQHMEQIEARYISLACRQSESLRAAAHSIGMDPATFLRKRKKYERMYPDIRSDKLEV</sequence>
<dbReference type="InterPro" id="IPR000014">
    <property type="entry name" value="PAS"/>
</dbReference>
<dbReference type="PROSITE" id="PS00688">
    <property type="entry name" value="SIGMA54_INTERACT_3"/>
    <property type="match status" value="1"/>
</dbReference>
<dbReference type="Pfam" id="PF00158">
    <property type="entry name" value="Sigma54_activat"/>
    <property type="match status" value="1"/>
</dbReference>
<name>A0A644YJZ6_9ZZZZ</name>
<evidence type="ECO:0000256" key="3">
    <source>
        <dbReference type="ARBA" id="ARBA00023015"/>
    </source>
</evidence>
<dbReference type="InterPro" id="IPR003593">
    <property type="entry name" value="AAA+_ATPase"/>
</dbReference>
<dbReference type="PANTHER" id="PTHR32071">
    <property type="entry name" value="TRANSCRIPTIONAL REGULATORY PROTEIN"/>
    <property type="match status" value="1"/>
</dbReference>
<dbReference type="AlphaFoldDB" id="A0A644YJZ6"/>
<dbReference type="CDD" id="cd00130">
    <property type="entry name" value="PAS"/>
    <property type="match status" value="1"/>
</dbReference>
<evidence type="ECO:0000256" key="2">
    <source>
        <dbReference type="ARBA" id="ARBA00022840"/>
    </source>
</evidence>
<evidence type="ECO:0000256" key="1">
    <source>
        <dbReference type="ARBA" id="ARBA00022741"/>
    </source>
</evidence>
<keyword evidence="3" id="KW-0805">Transcription regulation</keyword>
<dbReference type="PROSITE" id="PS50045">
    <property type="entry name" value="SIGMA54_INTERACT_4"/>
    <property type="match status" value="1"/>
</dbReference>
<dbReference type="NCBIfam" id="TIGR00229">
    <property type="entry name" value="sensory_box"/>
    <property type="match status" value="1"/>
</dbReference>
<dbReference type="SMART" id="SM00091">
    <property type="entry name" value="PAS"/>
    <property type="match status" value="1"/>
</dbReference>
<dbReference type="InterPro" id="IPR013767">
    <property type="entry name" value="PAS_fold"/>
</dbReference>
<dbReference type="SUPFAM" id="SSF55785">
    <property type="entry name" value="PYP-like sensor domain (PAS domain)"/>
    <property type="match status" value="1"/>
</dbReference>
<keyword evidence="4" id="KW-0238">DNA-binding</keyword>
<dbReference type="SMART" id="SM00382">
    <property type="entry name" value="AAA"/>
    <property type="match status" value="1"/>
</dbReference>
<keyword evidence="2" id="KW-0067">ATP-binding</keyword>
<dbReference type="PROSITE" id="PS50112">
    <property type="entry name" value="PAS"/>
    <property type="match status" value="1"/>
</dbReference>
<dbReference type="InterPro" id="IPR035965">
    <property type="entry name" value="PAS-like_dom_sf"/>
</dbReference>
<reference evidence="9" key="1">
    <citation type="submission" date="2019-08" db="EMBL/GenBank/DDBJ databases">
        <authorList>
            <person name="Kucharzyk K."/>
            <person name="Murdoch R.W."/>
            <person name="Higgins S."/>
            <person name="Loffler F."/>
        </authorList>
    </citation>
    <scope>NUCLEOTIDE SEQUENCE</scope>
</reference>
<dbReference type="PROSITE" id="PS00676">
    <property type="entry name" value="SIGMA54_INTERACT_2"/>
    <property type="match status" value="1"/>
</dbReference>
<evidence type="ECO:0000259" key="6">
    <source>
        <dbReference type="PROSITE" id="PS50045"/>
    </source>
</evidence>
<keyword evidence="5" id="KW-0804">Transcription</keyword>
<evidence type="ECO:0000313" key="9">
    <source>
        <dbReference type="EMBL" id="MPM28972.1"/>
    </source>
</evidence>
<dbReference type="InterPro" id="IPR002078">
    <property type="entry name" value="Sigma_54_int"/>
</dbReference>
<dbReference type="Pfam" id="PF25601">
    <property type="entry name" value="AAA_lid_14"/>
    <property type="match status" value="1"/>
</dbReference>
<proteinExistence type="predicted"/>
<dbReference type="Gene3D" id="3.40.50.300">
    <property type="entry name" value="P-loop containing nucleotide triphosphate hydrolases"/>
    <property type="match status" value="1"/>
</dbReference>
<gene>
    <name evidence="9" type="primary">norR_89</name>
    <name evidence="9" type="ORF">SDC9_75510</name>
</gene>
<organism evidence="9">
    <name type="scientific">bioreactor metagenome</name>
    <dbReference type="NCBI Taxonomy" id="1076179"/>
    <lineage>
        <taxon>unclassified sequences</taxon>
        <taxon>metagenomes</taxon>
        <taxon>ecological metagenomes</taxon>
    </lineage>
</organism>
<feature type="domain" description="PAC" evidence="8">
    <location>
        <begin position="90"/>
        <end position="142"/>
    </location>
</feature>
<dbReference type="InterPro" id="IPR000700">
    <property type="entry name" value="PAS-assoc_C"/>
</dbReference>
<comment type="caution">
    <text evidence="9">The sequence shown here is derived from an EMBL/GenBank/DDBJ whole genome shotgun (WGS) entry which is preliminary data.</text>
</comment>
<dbReference type="Gene3D" id="1.10.10.60">
    <property type="entry name" value="Homeodomain-like"/>
    <property type="match status" value="1"/>
</dbReference>
<feature type="domain" description="PAS" evidence="7">
    <location>
        <begin position="23"/>
        <end position="74"/>
    </location>
</feature>
<evidence type="ECO:0000259" key="7">
    <source>
        <dbReference type="PROSITE" id="PS50112"/>
    </source>
</evidence>
<dbReference type="PROSITE" id="PS50113">
    <property type="entry name" value="PAC"/>
    <property type="match status" value="1"/>
</dbReference>
<dbReference type="InterPro" id="IPR058031">
    <property type="entry name" value="AAA_lid_NorR"/>
</dbReference>
<protein>
    <submittedName>
        <fullName evidence="9">Anaerobic nitric oxide reductase transcription regulator NorR</fullName>
    </submittedName>
</protein>